<accession>A0ABU1PVW1</accession>
<comment type="caution">
    <text evidence="1">The sequence shown here is derived from an EMBL/GenBank/DDBJ whole genome shotgun (WGS) entry which is preliminary data.</text>
</comment>
<gene>
    <name evidence="1" type="ORF">J2S66_002678</name>
</gene>
<dbReference type="PROSITE" id="PS51257">
    <property type="entry name" value="PROKAR_LIPOPROTEIN"/>
    <property type="match status" value="1"/>
</dbReference>
<reference evidence="1 2" key="1">
    <citation type="submission" date="2023-07" db="EMBL/GenBank/DDBJ databases">
        <title>Sequencing the genomes of 1000 actinobacteria strains.</title>
        <authorList>
            <person name="Klenk H.-P."/>
        </authorList>
    </citation>
    <scope>NUCLEOTIDE SEQUENCE [LARGE SCALE GENOMIC DNA]</scope>
    <source>
        <strain evidence="1 2">DSM 43749</strain>
    </source>
</reference>
<evidence type="ECO:0000313" key="1">
    <source>
        <dbReference type="EMBL" id="MDR6594294.1"/>
    </source>
</evidence>
<protein>
    <submittedName>
        <fullName evidence="1">Uncharacterized protein</fullName>
    </submittedName>
</protein>
<organism evidence="1 2">
    <name type="scientific">Saccharothrix longispora</name>
    <dbReference type="NCBI Taxonomy" id="33920"/>
    <lineage>
        <taxon>Bacteria</taxon>
        <taxon>Bacillati</taxon>
        <taxon>Actinomycetota</taxon>
        <taxon>Actinomycetes</taxon>
        <taxon>Pseudonocardiales</taxon>
        <taxon>Pseudonocardiaceae</taxon>
        <taxon>Saccharothrix</taxon>
    </lineage>
</organism>
<name>A0ABU1PVW1_9PSEU</name>
<proteinExistence type="predicted"/>
<dbReference type="RefSeq" id="WP_310307303.1">
    <property type="nucleotide sequence ID" value="NZ_BAAAXB010000001.1"/>
</dbReference>
<keyword evidence="2" id="KW-1185">Reference proteome</keyword>
<dbReference type="EMBL" id="JAVDSG010000001">
    <property type="protein sequence ID" value="MDR6594294.1"/>
    <property type="molecule type" value="Genomic_DNA"/>
</dbReference>
<dbReference type="Proteomes" id="UP001268819">
    <property type="component" value="Unassembled WGS sequence"/>
</dbReference>
<sequence>MGRPVVLAAGGPSSAVVGCLGMAERLPCNRFAGVRTPATMRGDAAFKAADKAAGPLGVRVARAVPDR</sequence>
<evidence type="ECO:0000313" key="2">
    <source>
        <dbReference type="Proteomes" id="UP001268819"/>
    </source>
</evidence>